<feature type="region of interest" description="Disordered" evidence="1">
    <location>
        <begin position="350"/>
        <end position="439"/>
    </location>
</feature>
<evidence type="ECO:0008006" key="5">
    <source>
        <dbReference type="Google" id="ProtNLM"/>
    </source>
</evidence>
<feature type="region of interest" description="Disordered" evidence="1">
    <location>
        <begin position="159"/>
        <end position="186"/>
    </location>
</feature>
<protein>
    <recommendedName>
        <fullName evidence="5">Integral membrane protein</fullName>
    </recommendedName>
</protein>
<proteinExistence type="predicted"/>
<sequence length="439" mass="43646">MPIRVLGKGGRIAGGVLVGLFALQTCGWLFYDVGGLGIAGAWDLWLGSTDASRLDAIPATTATDLALLVLQIGAVFAAFTASRAAGGLLAAAVTTTLLYRLPVLWIGGNHTADDPWYAGTGDDTAVVPAILLAVLTVLLAVAAGIALIAGTRQWPPAPAVDTAVPGWPGQPGPPSVPPQAPEPAEAPVRPAGAAAVVSALVLALLALANLAWNGYLVAQGGIGFWGGMFTGSGTVASVLAVPPALRWLVLAALCGMGAVLAGTRSTAARGFTLGAALLLVPESVLTTVWYLDRGLLLELGNSGATGVVSRLQTFVALVGGVAVLVLMGRAGAPVDAQGAPVLQRAAAGALPGQQQGAGGWQQGWGRPAPGGAVQPSGPPAWGPDQGAPQSGPAQPQPARPGPVPPQQTPPGYGWPPPPAQPPGPQPPAPQGGFGPPPQV</sequence>
<name>A0ABT0X529_9ACTN</name>
<feature type="compositionally biased region" description="Low complexity" evidence="1">
    <location>
        <begin position="382"/>
        <end position="393"/>
    </location>
</feature>
<feature type="transmembrane region" description="Helical" evidence="2">
    <location>
        <begin position="191"/>
        <end position="212"/>
    </location>
</feature>
<evidence type="ECO:0000313" key="4">
    <source>
        <dbReference type="Proteomes" id="UP001167160"/>
    </source>
</evidence>
<keyword evidence="2" id="KW-1133">Transmembrane helix</keyword>
<evidence type="ECO:0000256" key="1">
    <source>
        <dbReference type="SAM" id="MobiDB-lite"/>
    </source>
</evidence>
<feature type="transmembrane region" description="Helical" evidence="2">
    <location>
        <begin position="12"/>
        <end position="31"/>
    </location>
</feature>
<feature type="transmembrane region" description="Helical" evidence="2">
    <location>
        <begin position="86"/>
        <end position="106"/>
    </location>
</feature>
<dbReference type="Proteomes" id="UP001167160">
    <property type="component" value="Unassembled WGS sequence"/>
</dbReference>
<feature type="transmembrane region" description="Helical" evidence="2">
    <location>
        <begin position="126"/>
        <end position="149"/>
    </location>
</feature>
<feature type="compositionally biased region" description="Pro residues" evidence="1">
    <location>
        <begin position="168"/>
        <end position="181"/>
    </location>
</feature>
<keyword evidence="2" id="KW-0812">Transmembrane</keyword>
<reference evidence="3" key="1">
    <citation type="journal article" date="2023" name="Int. J. Syst. Evol. Microbiol.">
        <title>Streptomyces meridianus sp. nov. isolated from brackish water of the Tagus estuary in Alcochete, Portugal.</title>
        <authorList>
            <person name="Santos J.D.N."/>
            <person name="Klimek D."/>
            <person name="Calusinska M."/>
            <person name="Lobo Da Cunha A."/>
            <person name="Catita J."/>
            <person name="Goncalves H."/>
            <person name="Gonzalez I."/>
            <person name="Reyes F."/>
            <person name="Lage O.M."/>
        </authorList>
    </citation>
    <scope>NUCLEOTIDE SEQUENCE</scope>
    <source>
        <strain evidence="3">MTZ3.1</strain>
    </source>
</reference>
<feature type="transmembrane region" description="Helical" evidence="2">
    <location>
        <begin position="270"/>
        <end position="291"/>
    </location>
</feature>
<keyword evidence="2" id="KW-0472">Membrane</keyword>
<organism evidence="3 4">
    <name type="scientific">Streptomyces meridianus</name>
    <dbReference type="NCBI Taxonomy" id="2938945"/>
    <lineage>
        <taxon>Bacteria</taxon>
        <taxon>Bacillati</taxon>
        <taxon>Actinomycetota</taxon>
        <taxon>Actinomycetes</taxon>
        <taxon>Kitasatosporales</taxon>
        <taxon>Streptomycetaceae</taxon>
        <taxon>Streptomyces</taxon>
    </lineage>
</organism>
<keyword evidence="4" id="KW-1185">Reference proteome</keyword>
<evidence type="ECO:0000256" key="2">
    <source>
        <dbReference type="SAM" id="Phobius"/>
    </source>
</evidence>
<dbReference type="RefSeq" id="WP_251410288.1">
    <property type="nucleotide sequence ID" value="NZ_JAMQGM010000012.1"/>
</dbReference>
<evidence type="ECO:0000313" key="3">
    <source>
        <dbReference type="EMBL" id="MCM2576752.1"/>
    </source>
</evidence>
<comment type="caution">
    <text evidence="3">The sequence shown here is derived from an EMBL/GenBank/DDBJ whole genome shotgun (WGS) entry which is preliminary data.</text>
</comment>
<accession>A0ABT0X529</accession>
<feature type="transmembrane region" description="Helical" evidence="2">
    <location>
        <begin position="311"/>
        <end position="328"/>
    </location>
</feature>
<feature type="compositionally biased region" description="Pro residues" evidence="1">
    <location>
        <begin position="394"/>
        <end position="439"/>
    </location>
</feature>
<dbReference type="EMBL" id="JAMQGM010000012">
    <property type="protein sequence ID" value="MCM2576752.1"/>
    <property type="molecule type" value="Genomic_DNA"/>
</dbReference>
<gene>
    <name evidence="3" type="ORF">M1E25_05180</name>
</gene>
<feature type="compositionally biased region" description="Low complexity" evidence="1">
    <location>
        <begin position="363"/>
        <end position="372"/>
    </location>
</feature>
<feature type="transmembrane region" description="Helical" evidence="2">
    <location>
        <begin position="56"/>
        <end position="79"/>
    </location>
</feature>